<sequence length="106" mass="11953">MLKHKRRKDEKEHVIKSTGVTSRPSSSSVSPVQRSTKHSSLLGMTSDEILSTLMEAEPPMVYSEHDPGKPFTEASMMTLLTNLADKELVHMIIWAKKVPGRNMELY</sequence>
<evidence type="ECO:0000256" key="5">
    <source>
        <dbReference type="ARBA" id="ARBA00023242"/>
    </source>
</evidence>
<dbReference type="SUPFAM" id="SSF48508">
    <property type="entry name" value="Nuclear receptor ligand-binding domain"/>
    <property type="match status" value="1"/>
</dbReference>
<dbReference type="EMBL" id="BEZZ01000453">
    <property type="protein sequence ID" value="GCC32674.1"/>
    <property type="molecule type" value="Genomic_DNA"/>
</dbReference>
<dbReference type="InterPro" id="IPR035500">
    <property type="entry name" value="NHR-like_dom_sf"/>
</dbReference>
<keyword evidence="5" id="KW-0539">Nucleus</keyword>
<dbReference type="AlphaFoldDB" id="A0A401SQK3"/>
<evidence type="ECO:0000256" key="1">
    <source>
        <dbReference type="ARBA" id="ARBA00023015"/>
    </source>
</evidence>
<dbReference type="Proteomes" id="UP000287033">
    <property type="component" value="Unassembled WGS sequence"/>
</dbReference>
<evidence type="ECO:0000256" key="3">
    <source>
        <dbReference type="ARBA" id="ARBA00023163"/>
    </source>
</evidence>
<keyword evidence="9" id="KW-1185">Reference proteome</keyword>
<keyword evidence="1" id="KW-0805">Transcription regulation</keyword>
<evidence type="ECO:0000256" key="2">
    <source>
        <dbReference type="ARBA" id="ARBA00023125"/>
    </source>
</evidence>
<reference evidence="8 9" key="1">
    <citation type="journal article" date="2018" name="Nat. Ecol. Evol.">
        <title>Shark genomes provide insights into elasmobranch evolution and the origin of vertebrates.</title>
        <authorList>
            <person name="Hara Y"/>
            <person name="Yamaguchi K"/>
            <person name="Onimaru K"/>
            <person name="Kadota M"/>
            <person name="Koyanagi M"/>
            <person name="Keeley SD"/>
            <person name="Tatsumi K"/>
            <person name="Tanaka K"/>
            <person name="Motone F"/>
            <person name="Kageyama Y"/>
            <person name="Nozu R"/>
            <person name="Adachi N"/>
            <person name="Nishimura O"/>
            <person name="Nakagawa R"/>
            <person name="Tanegashima C"/>
            <person name="Kiyatake I"/>
            <person name="Matsumoto R"/>
            <person name="Murakumo K"/>
            <person name="Nishida K"/>
            <person name="Terakita A"/>
            <person name="Kuratani S"/>
            <person name="Sato K"/>
            <person name="Hyodo S Kuraku.S."/>
        </authorList>
    </citation>
    <scope>NUCLEOTIDE SEQUENCE [LARGE SCALE GENOMIC DNA]</scope>
</reference>
<evidence type="ECO:0000313" key="9">
    <source>
        <dbReference type="Proteomes" id="UP000287033"/>
    </source>
</evidence>
<comment type="caution">
    <text evidence="8">The sequence shown here is derived from an EMBL/GenBank/DDBJ whole genome shotgun (WGS) entry which is preliminary data.</text>
</comment>
<keyword evidence="3" id="KW-0804">Transcription</keyword>
<name>A0A401SQK3_CHIPU</name>
<feature type="domain" description="NR LBD" evidence="7">
    <location>
        <begin position="45"/>
        <end position="106"/>
    </location>
</feature>
<dbReference type="OrthoDB" id="5799427at2759"/>
<dbReference type="GO" id="GO:0003677">
    <property type="term" value="F:DNA binding"/>
    <property type="evidence" value="ECO:0007669"/>
    <property type="project" value="UniProtKB-KW"/>
</dbReference>
<evidence type="ECO:0000313" key="8">
    <source>
        <dbReference type="EMBL" id="GCC32674.1"/>
    </source>
</evidence>
<feature type="region of interest" description="Disordered" evidence="6">
    <location>
        <begin position="1"/>
        <end position="44"/>
    </location>
</feature>
<accession>A0A401SQK3</accession>
<dbReference type="Gene3D" id="1.10.565.10">
    <property type="entry name" value="Retinoid X Receptor"/>
    <property type="match status" value="1"/>
</dbReference>
<organism evidence="8 9">
    <name type="scientific">Chiloscyllium punctatum</name>
    <name type="common">Brownbanded bambooshark</name>
    <name type="synonym">Hemiscyllium punctatum</name>
    <dbReference type="NCBI Taxonomy" id="137246"/>
    <lineage>
        <taxon>Eukaryota</taxon>
        <taxon>Metazoa</taxon>
        <taxon>Chordata</taxon>
        <taxon>Craniata</taxon>
        <taxon>Vertebrata</taxon>
        <taxon>Chondrichthyes</taxon>
        <taxon>Elasmobranchii</taxon>
        <taxon>Galeomorphii</taxon>
        <taxon>Galeoidea</taxon>
        <taxon>Orectolobiformes</taxon>
        <taxon>Hemiscylliidae</taxon>
        <taxon>Chiloscyllium</taxon>
    </lineage>
</organism>
<dbReference type="InterPro" id="IPR050200">
    <property type="entry name" value="Nuclear_hormone_rcpt_NR3"/>
</dbReference>
<dbReference type="STRING" id="137246.A0A401SQK3"/>
<proteinExistence type="predicted"/>
<evidence type="ECO:0000259" key="7">
    <source>
        <dbReference type="PROSITE" id="PS51843"/>
    </source>
</evidence>
<keyword evidence="2" id="KW-0238">DNA-binding</keyword>
<dbReference type="PANTHER" id="PTHR48092">
    <property type="entry name" value="KNIRPS-RELATED PROTEIN-RELATED"/>
    <property type="match status" value="1"/>
</dbReference>
<gene>
    <name evidence="8" type="ORF">chiPu_0011138</name>
</gene>
<dbReference type="InterPro" id="IPR000536">
    <property type="entry name" value="Nucl_hrmn_rcpt_lig-bd"/>
</dbReference>
<feature type="compositionally biased region" description="Low complexity" evidence="6">
    <location>
        <begin position="17"/>
        <end position="34"/>
    </location>
</feature>
<keyword evidence="4" id="KW-0675">Receptor</keyword>
<protein>
    <recommendedName>
        <fullName evidence="7">NR LBD domain-containing protein</fullName>
    </recommendedName>
</protein>
<evidence type="ECO:0000256" key="4">
    <source>
        <dbReference type="ARBA" id="ARBA00023170"/>
    </source>
</evidence>
<dbReference type="PROSITE" id="PS51843">
    <property type="entry name" value="NR_LBD"/>
    <property type="match status" value="1"/>
</dbReference>
<evidence type="ECO:0000256" key="6">
    <source>
        <dbReference type="SAM" id="MobiDB-lite"/>
    </source>
</evidence>